<dbReference type="AlphaFoldDB" id="V2Z711"/>
<comment type="caution">
    <text evidence="1">The sequence shown here is derived from an EMBL/GenBank/DDBJ whole genome shotgun (WGS) entry which is preliminary data.</text>
</comment>
<dbReference type="EMBL" id="ACIL03000013">
    <property type="protein sequence ID" value="ESL02705.1"/>
    <property type="molecule type" value="Genomic_DNA"/>
</dbReference>
<gene>
    <name evidence="1" type="ORF">GCWU0000282_001575</name>
</gene>
<organism evidence="1 2">
    <name type="scientific">Catonella morbi ATCC 51271</name>
    <dbReference type="NCBI Taxonomy" id="592026"/>
    <lineage>
        <taxon>Bacteria</taxon>
        <taxon>Bacillati</taxon>
        <taxon>Bacillota</taxon>
        <taxon>Clostridia</taxon>
        <taxon>Lachnospirales</taxon>
        <taxon>Lachnospiraceae</taxon>
        <taxon>Catonella</taxon>
    </lineage>
</organism>
<name>V2Z711_9FIRM</name>
<dbReference type="Proteomes" id="UP000018227">
    <property type="component" value="Unassembled WGS sequence"/>
</dbReference>
<accession>V2Z711</accession>
<proteinExistence type="predicted"/>
<evidence type="ECO:0000313" key="2">
    <source>
        <dbReference type="Proteomes" id="UP000018227"/>
    </source>
</evidence>
<dbReference type="HOGENOM" id="CLU_3214005_0_0_9"/>
<protein>
    <submittedName>
        <fullName evidence="1">Uncharacterized protein</fullName>
    </submittedName>
</protein>
<dbReference type="STRING" id="592026.GCWU0000282_001575"/>
<evidence type="ECO:0000313" key="1">
    <source>
        <dbReference type="EMBL" id="ESL02705.1"/>
    </source>
</evidence>
<reference evidence="1 2" key="1">
    <citation type="submission" date="2013-06" db="EMBL/GenBank/DDBJ databases">
        <authorList>
            <person name="Weinstock G."/>
            <person name="Sodergren E."/>
            <person name="Clifton S."/>
            <person name="Fulton L."/>
            <person name="Fulton B."/>
            <person name="Courtney L."/>
            <person name="Fronick C."/>
            <person name="Harrison M."/>
            <person name="Strong C."/>
            <person name="Farmer C."/>
            <person name="Delahaunty K."/>
            <person name="Markovic C."/>
            <person name="Hall O."/>
            <person name="Minx P."/>
            <person name="Tomlinson C."/>
            <person name="Mitreva M."/>
            <person name="Nelson J."/>
            <person name="Hou S."/>
            <person name="Wollam A."/>
            <person name="Pepin K.H."/>
            <person name="Johnson M."/>
            <person name="Bhonagiri V."/>
            <person name="Nash W.E."/>
            <person name="Warren W."/>
            <person name="Chinwalla A."/>
            <person name="Mardis E.R."/>
            <person name="Wilson R.K."/>
        </authorList>
    </citation>
    <scope>NUCLEOTIDE SEQUENCE [LARGE SCALE GENOMIC DNA]</scope>
    <source>
        <strain evidence="1 2">ATCC 51271</strain>
    </source>
</reference>
<keyword evidence="2" id="KW-1185">Reference proteome</keyword>
<sequence length="44" mass="5291">MLIFCTSYKETAYPFWTHRSFSFIIDKELIYSNKSSQITAYFVL</sequence>